<dbReference type="InterPro" id="IPR010982">
    <property type="entry name" value="Lambda_DNA-bd_dom_sf"/>
</dbReference>
<evidence type="ECO:0000313" key="2">
    <source>
        <dbReference type="EMBL" id="AOW08949.1"/>
    </source>
</evidence>
<dbReference type="KEGG" id="fgl:EM308_05195"/>
<dbReference type="GO" id="GO:0003677">
    <property type="term" value="F:DNA binding"/>
    <property type="evidence" value="ECO:0007669"/>
    <property type="project" value="InterPro"/>
</dbReference>
<sequence>MSKETIQEAIGKFIYNERKKQKLSLTALSIKVYKNKCSATRIGNIEKGKIRDCSVNTIAELIYALGYDLREIFKE</sequence>
<dbReference type="PROSITE" id="PS50943">
    <property type="entry name" value="HTH_CROC1"/>
    <property type="match status" value="1"/>
</dbReference>
<organism evidence="2 3">
    <name type="scientific">Flavobacterium gilvum</name>
    <dbReference type="NCBI Taxonomy" id="1492737"/>
    <lineage>
        <taxon>Bacteria</taxon>
        <taxon>Pseudomonadati</taxon>
        <taxon>Bacteroidota</taxon>
        <taxon>Flavobacteriia</taxon>
        <taxon>Flavobacteriales</taxon>
        <taxon>Flavobacteriaceae</taxon>
        <taxon>Flavobacterium</taxon>
    </lineage>
</organism>
<dbReference type="Proteomes" id="UP000175968">
    <property type="component" value="Chromosome"/>
</dbReference>
<evidence type="ECO:0000313" key="3">
    <source>
        <dbReference type="Proteomes" id="UP000175968"/>
    </source>
</evidence>
<protein>
    <recommendedName>
        <fullName evidence="1">HTH cro/C1-type domain-containing protein</fullName>
    </recommendedName>
</protein>
<feature type="domain" description="HTH cro/C1-type" evidence="1">
    <location>
        <begin position="14"/>
        <end position="72"/>
    </location>
</feature>
<dbReference type="RefSeq" id="WP_035633445.1">
    <property type="nucleotide sequence ID" value="NZ_CP017479.1"/>
</dbReference>
<dbReference type="CDD" id="cd00093">
    <property type="entry name" value="HTH_XRE"/>
    <property type="match status" value="1"/>
</dbReference>
<dbReference type="AlphaFoldDB" id="A0AAC9I1U1"/>
<dbReference type="InterPro" id="IPR001387">
    <property type="entry name" value="Cro/C1-type_HTH"/>
</dbReference>
<gene>
    <name evidence="2" type="ORF">EM308_05195</name>
</gene>
<accession>A0AAC9I1U1</accession>
<dbReference type="EMBL" id="CP017479">
    <property type="protein sequence ID" value="AOW08949.1"/>
    <property type="molecule type" value="Genomic_DNA"/>
</dbReference>
<reference evidence="2 3" key="1">
    <citation type="submission" date="2016-10" db="EMBL/GenBank/DDBJ databases">
        <title>Flavobacterium gilvum sp. nov., isolated from stream water.</title>
        <authorList>
            <person name="Shin S.-K."/>
            <person name="Cho Y.-J."/>
            <person name="Yi H."/>
        </authorList>
    </citation>
    <scope>NUCLEOTIDE SEQUENCE [LARGE SCALE GENOMIC DNA]</scope>
    <source>
        <strain evidence="2 3">EM1308</strain>
    </source>
</reference>
<dbReference type="Gene3D" id="1.10.260.40">
    <property type="entry name" value="lambda repressor-like DNA-binding domains"/>
    <property type="match status" value="1"/>
</dbReference>
<proteinExistence type="predicted"/>
<name>A0AAC9I1U1_9FLAO</name>
<evidence type="ECO:0000259" key="1">
    <source>
        <dbReference type="PROSITE" id="PS50943"/>
    </source>
</evidence>
<keyword evidence="3" id="KW-1185">Reference proteome</keyword>
<dbReference type="SUPFAM" id="SSF47413">
    <property type="entry name" value="lambda repressor-like DNA-binding domains"/>
    <property type="match status" value="1"/>
</dbReference>